<dbReference type="GeneID" id="67033924"/>
<gene>
    <name evidence="8" type="ORF">RhiXN_11646</name>
</gene>
<feature type="transmembrane region" description="Helical" evidence="7">
    <location>
        <begin position="117"/>
        <end position="134"/>
    </location>
</feature>
<feature type="compositionally biased region" description="Low complexity" evidence="6">
    <location>
        <begin position="886"/>
        <end position="902"/>
    </location>
</feature>
<evidence type="ECO:0000256" key="6">
    <source>
        <dbReference type="SAM" id="MobiDB-lite"/>
    </source>
</evidence>
<dbReference type="InterPro" id="IPR047622">
    <property type="entry name" value="GPR1_FUN34_YAAH"/>
</dbReference>
<feature type="compositionally biased region" description="Low complexity" evidence="6">
    <location>
        <begin position="1300"/>
        <end position="1309"/>
    </location>
</feature>
<accession>A0A8H8T0I2</accession>
<evidence type="ECO:0000256" key="1">
    <source>
        <dbReference type="ARBA" id="ARBA00004141"/>
    </source>
</evidence>
<proteinExistence type="inferred from homology"/>
<comment type="subcellular location">
    <subcellularLocation>
        <location evidence="1">Membrane</location>
        <topology evidence="1">Multi-pass membrane protein</topology>
    </subcellularLocation>
</comment>
<feature type="transmembrane region" description="Helical" evidence="7">
    <location>
        <begin position="22"/>
        <end position="41"/>
    </location>
</feature>
<evidence type="ECO:0000313" key="9">
    <source>
        <dbReference type="Proteomes" id="UP000650533"/>
    </source>
</evidence>
<dbReference type="GO" id="GO:0015123">
    <property type="term" value="F:acetate transmembrane transporter activity"/>
    <property type="evidence" value="ECO:0007669"/>
    <property type="project" value="TreeGrafter"/>
</dbReference>
<feature type="region of interest" description="Disordered" evidence="6">
    <location>
        <begin position="331"/>
        <end position="358"/>
    </location>
</feature>
<feature type="region of interest" description="Disordered" evidence="6">
    <location>
        <begin position="487"/>
        <end position="594"/>
    </location>
</feature>
<reference evidence="8" key="1">
    <citation type="submission" date="2020-05" db="EMBL/GenBank/DDBJ databases">
        <title>Evolutionary and genomic comparisons of hybrid uninucleate and nonhybrid Rhizoctonia fungi.</title>
        <authorList>
            <person name="Li C."/>
            <person name="Chen X."/>
        </authorList>
    </citation>
    <scope>NUCLEOTIDE SEQUENCE</scope>
    <source>
        <strain evidence="8">AG-1 IA</strain>
    </source>
</reference>
<evidence type="ECO:0000256" key="2">
    <source>
        <dbReference type="ARBA" id="ARBA00005587"/>
    </source>
</evidence>
<feature type="transmembrane region" description="Helical" evidence="7">
    <location>
        <begin position="78"/>
        <end position="97"/>
    </location>
</feature>
<feature type="compositionally biased region" description="Basic residues" evidence="6">
    <location>
        <begin position="667"/>
        <end position="677"/>
    </location>
</feature>
<organism evidence="8 9">
    <name type="scientific">Rhizoctonia solani</name>
    <dbReference type="NCBI Taxonomy" id="456999"/>
    <lineage>
        <taxon>Eukaryota</taxon>
        <taxon>Fungi</taxon>
        <taxon>Dikarya</taxon>
        <taxon>Basidiomycota</taxon>
        <taxon>Agaricomycotina</taxon>
        <taxon>Agaricomycetes</taxon>
        <taxon>Cantharellales</taxon>
        <taxon>Ceratobasidiaceae</taxon>
        <taxon>Rhizoctonia</taxon>
    </lineage>
</organism>
<feature type="compositionally biased region" description="Polar residues" evidence="6">
    <location>
        <begin position="520"/>
        <end position="532"/>
    </location>
</feature>
<evidence type="ECO:0000256" key="5">
    <source>
        <dbReference type="ARBA" id="ARBA00023136"/>
    </source>
</evidence>
<dbReference type="RefSeq" id="XP_043184971.1">
    <property type="nucleotide sequence ID" value="XM_043331461.1"/>
</dbReference>
<feature type="region of interest" description="Disordered" evidence="6">
    <location>
        <begin position="793"/>
        <end position="836"/>
    </location>
</feature>
<sequence length="1463" mass="159432">MSDIEKSQPGFPTYNRRIANPAPLGLLSFATTTWIVSLFLVQARHVYVTNLSLAMALAVGGLTQFLAGMWEFVTGNTFAATMFSMLGGFYLAVGAIYWPGSGIADAYAGTGEGNDALGVFFTAFFIFSVIMIVGSLRSSIAITTLWCSIFMTFLLVMIGAFREQEKVLKASGGFGILTAAVAYYCGAAGLWTKQGTSRVAGTSVRLAHLDLPSLVESNFNLFLSTTSPITDSNSSRNARDPPALVIRPPAQPPFPDKDWEPSSALGVCSPEGFKSEQSISQLRPYTPSPSLHCCHASLDPPAQPEVFQVLERATEALLLHAQRSFDSITSESVYSHPDTAPDTFQPARSHADDDDGRSELEKIPEIDLEPQSIEPPSQPILSEPAVESLQVARPLSPVAAGLATSSVSSISHDRTKPNIRPSLIGFFSRWADKRSPAPKEQKDRASGPVSSQGSGARNDSTNGGSAFTRFKNKSTERLTALLVGGEDIKPSSSSIRSSRFRIGGRRANSGSIRTTDRVDSSNVAQSITQGVAQISPPSSPVPAARALEVADTDVPPESSSTHSSERGRAVGPRSSARMYDKPLPVRSPSEEPIGGEPVLISVSFFLHPSKITPSRPACANRLGPLLDRRPIDAEHDPVLPEPADQPVQENSSRNLPTPPRSRSPSLFRKKLREKRARTGSLRDLLKKSDSTKSKKQDRFTPPTPFIAWITQHTHRSSPSELPEPPLPALPALATPLATPHISPPPENLSPVVETSPTETSRILSLVWYPPELIRSPYASGISLSEYHDRANNPGSAAAPYDERASSISSRLPGFSEPADETGSQSDPPYSLYLQPPLSGATSRVASLSSSTIHALTTSDRRSPAKLRRKHSQEVNRKHLASLQLQSVAGSSTGPASSAPSRSLDTLLNSAWPEPPDHTIKSDGEDQAYHYLTETGADEDSDREEYLPSPTSAGGASTHPATPKHLRARPRSRSPGEPIRDEHPLPVVMRGANGDQSDWEPDSRVTSICLLPLLPLDHRLRRVQRAGSTSAARPIGIFENLPFRPLPQWPVPRPSRQSHLLGPCLGPLLFAQHSHASPSPTRASSTPRAPSPVPPIRIPSATPILKAPLPRRTTSYQSAASIRQLSERRDSVEEAYSIRDDGAPRLGQATLSAGRQLREERTCTPPPEGIQVNTVGAEKTRIARIESLSNHTGTHLHYDETRYKFIEEILFTPSRFETLLSHNTKIKPHPIIKFGLCLGAIFLNEYQDYINRDSTRAEDSEHQPSNNNMAEHRSGSAASGSSKSSRSKVDPVKDWHKVQPSGSRTSSSRGSIDRTGALYVPTPDVIERNELIIKALKNAPDALHTRFRHFGQLGVLGWSSEFSELIDEIQRCGLERQMFTTTRAQALSTCKALLKLHIDIRLQMISMYVFDRPLLPPSCVAYSLALADLIRFLCSQIARLRRFLDAETEYTDYPTPDFPLPEAY</sequence>
<comment type="similarity">
    <text evidence="2">Belongs to the acetate uptake transporter (AceTr) (TC 2.A.96) family.</text>
</comment>
<feature type="region of interest" description="Disordered" evidence="6">
    <location>
        <begin position="1253"/>
        <end position="1313"/>
    </location>
</feature>
<dbReference type="Proteomes" id="UP000650533">
    <property type="component" value="Chromosome 12"/>
</dbReference>
<feature type="compositionally biased region" description="Basic and acidic residues" evidence="6">
    <location>
        <begin position="914"/>
        <end position="927"/>
    </location>
</feature>
<feature type="transmembrane region" description="Helical" evidence="7">
    <location>
        <begin position="140"/>
        <end position="161"/>
    </location>
</feature>
<feature type="region of interest" description="Disordered" evidence="6">
    <location>
        <begin position="433"/>
        <end position="471"/>
    </location>
</feature>
<dbReference type="InterPro" id="IPR000791">
    <property type="entry name" value="Gpr1/Fun34/SatP-like"/>
</dbReference>
<dbReference type="InterPro" id="IPR051633">
    <property type="entry name" value="AceTr"/>
</dbReference>
<feature type="compositionally biased region" description="Low complexity" evidence="6">
    <location>
        <begin position="827"/>
        <end position="836"/>
    </location>
</feature>
<feature type="transmembrane region" description="Helical" evidence="7">
    <location>
        <begin position="173"/>
        <end position="191"/>
    </location>
</feature>
<feature type="compositionally biased region" description="Polar residues" evidence="6">
    <location>
        <begin position="448"/>
        <end position="465"/>
    </location>
</feature>
<feature type="compositionally biased region" description="Basic and acidic residues" evidence="6">
    <location>
        <begin position="683"/>
        <end position="698"/>
    </location>
</feature>
<keyword evidence="5 7" id="KW-0472">Membrane</keyword>
<feature type="compositionally biased region" description="Basic and acidic residues" evidence="6">
    <location>
        <begin position="1286"/>
        <end position="1296"/>
    </location>
</feature>
<protein>
    <submittedName>
        <fullName evidence="8">Glyoxylate pathway regulator</fullName>
    </submittedName>
</protein>
<dbReference type="PROSITE" id="PS01114">
    <property type="entry name" value="GPR1_FUN34_YAAH"/>
    <property type="match status" value="1"/>
</dbReference>
<dbReference type="PANTHER" id="PTHR31123:SF1">
    <property type="entry name" value="ACCUMULATION OF DYADS PROTEIN 2-RELATED"/>
    <property type="match status" value="1"/>
</dbReference>
<feature type="compositionally biased region" description="Basic and acidic residues" evidence="6">
    <location>
        <begin position="433"/>
        <end position="445"/>
    </location>
</feature>
<evidence type="ECO:0000313" key="8">
    <source>
        <dbReference type="EMBL" id="QRW24734.1"/>
    </source>
</evidence>
<evidence type="ECO:0000256" key="4">
    <source>
        <dbReference type="ARBA" id="ARBA00022989"/>
    </source>
</evidence>
<name>A0A8H8T0I2_9AGAM</name>
<feature type="region of interest" description="Disordered" evidence="6">
    <location>
        <begin position="228"/>
        <end position="257"/>
    </location>
</feature>
<keyword evidence="3 7" id="KW-0812">Transmembrane</keyword>
<feature type="transmembrane region" description="Helical" evidence="7">
    <location>
        <begin position="53"/>
        <end position="72"/>
    </location>
</feature>
<feature type="compositionally biased region" description="Basic residues" evidence="6">
    <location>
        <begin position="961"/>
        <end position="971"/>
    </location>
</feature>
<evidence type="ECO:0000256" key="3">
    <source>
        <dbReference type="ARBA" id="ARBA00022692"/>
    </source>
</evidence>
<feature type="compositionally biased region" description="Low complexity" evidence="6">
    <location>
        <begin position="1274"/>
        <end position="1283"/>
    </location>
</feature>
<dbReference type="NCBIfam" id="NF038013">
    <property type="entry name" value="AceTr_1"/>
    <property type="match status" value="1"/>
</dbReference>
<keyword evidence="4 7" id="KW-1133">Transmembrane helix</keyword>
<feature type="region of interest" description="Disordered" evidence="6">
    <location>
        <begin position="854"/>
        <end position="1000"/>
    </location>
</feature>
<feature type="region of interest" description="Disordered" evidence="6">
    <location>
        <begin position="632"/>
        <end position="704"/>
    </location>
</feature>
<dbReference type="Pfam" id="PF01184">
    <property type="entry name" value="Gpr1_Fun34_YaaH"/>
    <property type="match status" value="1"/>
</dbReference>
<dbReference type="PANTHER" id="PTHR31123">
    <property type="entry name" value="ACCUMULATION OF DYADS PROTEIN 2-RELATED"/>
    <property type="match status" value="1"/>
</dbReference>
<evidence type="ECO:0000256" key="7">
    <source>
        <dbReference type="SAM" id="Phobius"/>
    </source>
</evidence>
<dbReference type="EMBL" id="CP059669">
    <property type="protein sequence ID" value="QRW24734.1"/>
    <property type="molecule type" value="Genomic_DNA"/>
</dbReference>
<dbReference type="KEGG" id="rsx:RhiXN_11646"/>
<feature type="region of interest" description="Disordered" evidence="6">
    <location>
        <begin position="1070"/>
        <end position="1101"/>
    </location>
</feature>
<dbReference type="GO" id="GO:0005886">
    <property type="term" value="C:plasma membrane"/>
    <property type="evidence" value="ECO:0007669"/>
    <property type="project" value="TreeGrafter"/>
</dbReference>
<feature type="compositionally biased region" description="Low complexity" evidence="6">
    <location>
        <begin position="1072"/>
        <end position="1087"/>
    </location>
</feature>